<evidence type="ECO:0000313" key="7">
    <source>
        <dbReference type="EMBL" id="UUL82179.1"/>
    </source>
</evidence>
<dbReference type="InterPro" id="IPR051533">
    <property type="entry name" value="WaaL-like"/>
</dbReference>
<feature type="transmembrane region" description="Helical" evidence="5">
    <location>
        <begin position="309"/>
        <end position="333"/>
    </location>
</feature>
<feature type="transmembrane region" description="Helical" evidence="5">
    <location>
        <begin position="365"/>
        <end position="383"/>
    </location>
</feature>
<keyword evidence="2 5" id="KW-0812">Transmembrane</keyword>
<dbReference type="Proteomes" id="UP001058533">
    <property type="component" value="Chromosome"/>
</dbReference>
<feature type="domain" description="O-antigen ligase-related" evidence="6">
    <location>
        <begin position="181"/>
        <end position="325"/>
    </location>
</feature>
<reference evidence="7" key="1">
    <citation type="submission" date="2022-07" db="EMBL/GenBank/DDBJ databases">
        <title>Sphingomonas sp. nov., a novel bacterium isolated from the north slope of the Mount Everest.</title>
        <authorList>
            <person name="Cui X."/>
            <person name="Liu Y."/>
        </authorList>
    </citation>
    <scope>NUCLEOTIDE SEQUENCE</scope>
    <source>
        <strain evidence="7">S5-59</strain>
    </source>
</reference>
<feature type="transmembrane region" description="Helical" evidence="5">
    <location>
        <begin position="173"/>
        <end position="191"/>
    </location>
</feature>
<accession>A0ABY5L5E3</accession>
<evidence type="ECO:0000256" key="3">
    <source>
        <dbReference type="ARBA" id="ARBA00022989"/>
    </source>
</evidence>
<feature type="transmembrane region" description="Helical" evidence="5">
    <location>
        <begin position="223"/>
        <end position="244"/>
    </location>
</feature>
<feature type="transmembrane region" description="Helical" evidence="5">
    <location>
        <begin position="57"/>
        <end position="75"/>
    </location>
</feature>
<sequence length="408" mass="44330">MRLLFIAVIVGLVSNGLSIEIGGFPVTIERAIGLTLIALMSISIASDHSKYAGKDLILLLLAWNAILFVSAVLTASPGAHMAALAISLVPTAAFWLIVRYQLPHATIARVVQNVLWFSGIAGLIGLIVGRVAGYEISLWYDDMGRMRLFISEPNLLGSAMGFLILVSMARAKFTLSWIIPIALSVFVLLAANSRVPVLAFGICAVLFSILRSIATRRGVNQSLLLPLWAGVALLTVILVFSTQVQDFYDTSLRREDTYSVRAFLIDVALERFREKPVLGAGPGDFGLQNFNIMKQFGATDRNTLWVPNMFISVLHDSGIAGIIVYTVFLVALTVTGLRRIFRGSVAHCAYVSAFLFIVICSQATTVHLSIIFGVAAGLVGLRFEPQRRLIDARPRADASTRSVPRPVA</sequence>
<evidence type="ECO:0000256" key="5">
    <source>
        <dbReference type="SAM" id="Phobius"/>
    </source>
</evidence>
<dbReference type="PANTHER" id="PTHR37422">
    <property type="entry name" value="TEICHURONIC ACID BIOSYNTHESIS PROTEIN TUAE"/>
    <property type="match status" value="1"/>
</dbReference>
<dbReference type="RefSeq" id="WP_256505967.1">
    <property type="nucleotide sequence ID" value="NZ_CP101740.1"/>
</dbReference>
<evidence type="ECO:0000256" key="2">
    <source>
        <dbReference type="ARBA" id="ARBA00022692"/>
    </source>
</evidence>
<dbReference type="GO" id="GO:0016874">
    <property type="term" value="F:ligase activity"/>
    <property type="evidence" value="ECO:0007669"/>
    <property type="project" value="UniProtKB-KW"/>
</dbReference>
<evidence type="ECO:0000256" key="1">
    <source>
        <dbReference type="ARBA" id="ARBA00004141"/>
    </source>
</evidence>
<dbReference type="PANTHER" id="PTHR37422:SF13">
    <property type="entry name" value="LIPOPOLYSACCHARIDE BIOSYNTHESIS PROTEIN PA4999-RELATED"/>
    <property type="match status" value="1"/>
</dbReference>
<feature type="transmembrane region" description="Helical" evidence="5">
    <location>
        <begin position="81"/>
        <end position="102"/>
    </location>
</feature>
<organism evidence="7 8">
    <name type="scientific">Sphingomonas qomolangmaensis</name>
    <dbReference type="NCBI Taxonomy" id="2918765"/>
    <lineage>
        <taxon>Bacteria</taxon>
        <taxon>Pseudomonadati</taxon>
        <taxon>Pseudomonadota</taxon>
        <taxon>Alphaproteobacteria</taxon>
        <taxon>Sphingomonadales</taxon>
        <taxon>Sphingomonadaceae</taxon>
        <taxon>Sphingomonas</taxon>
    </lineage>
</organism>
<keyword evidence="7" id="KW-0436">Ligase</keyword>
<feature type="transmembrane region" description="Helical" evidence="5">
    <location>
        <begin position="197"/>
        <end position="214"/>
    </location>
</feature>
<evidence type="ECO:0000256" key="4">
    <source>
        <dbReference type="ARBA" id="ARBA00023136"/>
    </source>
</evidence>
<comment type="subcellular location">
    <subcellularLocation>
        <location evidence="1">Membrane</location>
        <topology evidence="1">Multi-pass membrane protein</topology>
    </subcellularLocation>
</comment>
<dbReference type="Pfam" id="PF04932">
    <property type="entry name" value="Wzy_C"/>
    <property type="match status" value="1"/>
</dbReference>
<keyword evidence="8" id="KW-1185">Reference proteome</keyword>
<dbReference type="EMBL" id="CP101740">
    <property type="protein sequence ID" value="UUL82179.1"/>
    <property type="molecule type" value="Genomic_DNA"/>
</dbReference>
<gene>
    <name evidence="7" type="ORF">NMP03_13450</name>
</gene>
<evidence type="ECO:0000313" key="8">
    <source>
        <dbReference type="Proteomes" id="UP001058533"/>
    </source>
</evidence>
<protein>
    <submittedName>
        <fullName evidence="7">O-antigen ligase family protein</fullName>
    </submittedName>
</protein>
<dbReference type="InterPro" id="IPR007016">
    <property type="entry name" value="O-antigen_ligase-rel_domated"/>
</dbReference>
<evidence type="ECO:0000259" key="6">
    <source>
        <dbReference type="Pfam" id="PF04932"/>
    </source>
</evidence>
<keyword evidence="3 5" id="KW-1133">Transmembrane helix</keyword>
<name>A0ABY5L5E3_9SPHN</name>
<keyword evidence="4 5" id="KW-0472">Membrane</keyword>
<feature type="transmembrane region" description="Helical" evidence="5">
    <location>
        <begin position="146"/>
        <end position="166"/>
    </location>
</feature>
<proteinExistence type="predicted"/>
<feature type="transmembrane region" description="Helical" evidence="5">
    <location>
        <begin position="114"/>
        <end position="134"/>
    </location>
</feature>